<dbReference type="PANTHER" id="PTHR36432">
    <property type="match status" value="1"/>
</dbReference>
<dbReference type="HOGENOM" id="CLU_158484_0_1_9"/>
<dbReference type="OrthoDB" id="9782993at2"/>
<evidence type="ECO:0000313" key="3">
    <source>
        <dbReference type="Proteomes" id="UP000016662"/>
    </source>
</evidence>
<dbReference type="GO" id="GO:0003677">
    <property type="term" value="F:DNA binding"/>
    <property type="evidence" value="ECO:0007669"/>
    <property type="project" value="InterPro"/>
</dbReference>
<proteinExistence type="predicted"/>
<comment type="caution">
    <text evidence="2">The sequence shown here is derived from an EMBL/GenBank/DDBJ whole genome shotgun (WGS) entry which is preliminary data.</text>
</comment>
<keyword evidence="3" id="KW-1185">Reference proteome</keyword>
<dbReference type="InterPro" id="IPR037914">
    <property type="entry name" value="SpoVT-AbrB_sf"/>
</dbReference>
<dbReference type="Gene3D" id="2.10.260.10">
    <property type="match status" value="1"/>
</dbReference>
<dbReference type="InterPro" id="IPR007159">
    <property type="entry name" value="SpoVT-AbrB_dom"/>
</dbReference>
<dbReference type="Pfam" id="PF04014">
    <property type="entry name" value="MazE_antitoxin"/>
    <property type="match status" value="1"/>
</dbReference>
<dbReference type="RefSeq" id="WP_021682769.1">
    <property type="nucleotide sequence ID" value="NZ_KI260442.1"/>
</dbReference>
<gene>
    <name evidence="2" type="ORF">RUMCAL_01276</name>
</gene>
<feature type="domain" description="SpoVT-AbrB" evidence="1">
    <location>
        <begin position="8"/>
        <end position="51"/>
    </location>
</feature>
<dbReference type="Proteomes" id="UP000016662">
    <property type="component" value="Unassembled WGS sequence"/>
</dbReference>
<protein>
    <submittedName>
        <fullName evidence="2">Putative transition state regulator abh</fullName>
    </submittedName>
</protein>
<dbReference type="GeneID" id="93692429"/>
<organism evidence="2 3">
    <name type="scientific">Ruminococcus callidus ATCC 27760</name>
    <dbReference type="NCBI Taxonomy" id="411473"/>
    <lineage>
        <taxon>Bacteria</taxon>
        <taxon>Bacillati</taxon>
        <taxon>Bacillota</taxon>
        <taxon>Clostridia</taxon>
        <taxon>Eubacteriales</taxon>
        <taxon>Oscillospiraceae</taxon>
        <taxon>Ruminococcus</taxon>
    </lineage>
</organism>
<dbReference type="SMART" id="SM00966">
    <property type="entry name" value="SpoVT_AbrB"/>
    <property type="match status" value="1"/>
</dbReference>
<dbReference type="SUPFAM" id="SSF89447">
    <property type="entry name" value="AbrB/MazE/MraZ-like"/>
    <property type="match status" value="1"/>
</dbReference>
<dbReference type="AlphaFoldDB" id="U2KVP1"/>
<dbReference type="EMBL" id="AWVF01000165">
    <property type="protein sequence ID" value="ERJ96362.1"/>
    <property type="molecule type" value="Genomic_DNA"/>
</dbReference>
<dbReference type="eggNOG" id="COG2002">
    <property type="taxonomic scope" value="Bacteria"/>
</dbReference>
<dbReference type="STRING" id="411473.RUMCAL_01276"/>
<sequence length="81" mass="9347">MKDSGIMRRVDSLGRFVLPKELRRQLQIECNDYLQIYTEGEKIIIQKAQCSCALCGRTDDLIDFNDKKVCKSCVGLIKDYL</sequence>
<dbReference type="PATRIC" id="fig|411473.3.peg.1041"/>
<accession>U2KVP1</accession>
<evidence type="ECO:0000259" key="1">
    <source>
        <dbReference type="SMART" id="SM00966"/>
    </source>
</evidence>
<name>U2KVP1_9FIRM</name>
<dbReference type="NCBIfam" id="TIGR01439">
    <property type="entry name" value="lp_hng_hel_AbrB"/>
    <property type="match status" value="1"/>
</dbReference>
<dbReference type="InterPro" id="IPR052731">
    <property type="entry name" value="B_subtilis_Trans_State_Reg"/>
</dbReference>
<dbReference type="PANTHER" id="PTHR36432:SF4">
    <property type="entry name" value="TRANSITION STATE REGULATOR ABH-RELATED"/>
    <property type="match status" value="1"/>
</dbReference>
<reference evidence="2 3" key="1">
    <citation type="submission" date="2013-07" db="EMBL/GenBank/DDBJ databases">
        <authorList>
            <person name="Weinstock G."/>
            <person name="Sodergren E."/>
            <person name="Wylie T."/>
            <person name="Fulton L."/>
            <person name="Fulton R."/>
            <person name="Fronick C."/>
            <person name="O'Laughlin M."/>
            <person name="Godfrey J."/>
            <person name="Miner T."/>
            <person name="Herter B."/>
            <person name="Appelbaum E."/>
            <person name="Cordes M."/>
            <person name="Lek S."/>
            <person name="Wollam A."/>
            <person name="Pepin K.H."/>
            <person name="Palsikar V.B."/>
            <person name="Mitreva M."/>
            <person name="Wilson R.K."/>
        </authorList>
    </citation>
    <scope>NUCLEOTIDE SEQUENCE [LARGE SCALE GENOMIC DNA]</scope>
    <source>
        <strain evidence="2 3">ATCC 27760</strain>
    </source>
</reference>
<evidence type="ECO:0000313" key="2">
    <source>
        <dbReference type="EMBL" id="ERJ96362.1"/>
    </source>
</evidence>